<gene>
    <name evidence="4" type="ORF">ACFPFW_07225</name>
</gene>
<dbReference type="Gene3D" id="3.20.20.80">
    <property type="entry name" value="Glycosidases"/>
    <property type="match status" value="1"/>
</dbReference>
<keyword evidence="4" id="KW-0378">Hydrolase</keyword>
<accession>A0ABV9Z039</accession>
<dbReference type="RefSeq" id="WP_114956620.1">
    <property type="nucleotide sequence ID" value="NZ_JBHSJF010000006.1"/>
</dbReference>
<dbReference type="InterPro" id="IPR032876">
    <property type="entry name" value="J_dom"/>
</dbReference>
<dbReference type="InterPro" id="IPR017853">
    <property type="entry name" value="GH"/>
</dbReference>
<dbReference type="Pfam" id="PF13547">
    <property type="entry name" value="GTA_TIM"/>
    <property type="match status" value="1"/>
</dbReference>
<name>A0ABV9Z039_9HYPH</name>
<dbReference type="CDD" id="cd19607">
    <property type="entry name" value="GTA_TIM-barrel-like"/>
    <property type="match status" value="1"/>
</dbReference>
<feature type="domain" description="Tip attachment protein J" evidence="2">
    <location>
        <begin position="775"/>
        <end position="931"/>
    </location>
</feature>
<dbReference type="Pfam" id="PF23666">
    <property type="entry name" value="Rcc01698_C"/>
    <property type="match status" value="1"/>
</dbReference>
<evidence type="ECO:0000259" key="2">
    <source>
        <dbReference type="Pfam" id="PF13550"/>
    </source>
</evidence>
<sequence>MATLVLQAAGAAVGSLFGPVGAMVGRAVGGLAGAAIDRSFLGGGSTQSGGRLRELDVTASTEGTPIPRAWGRVRVSGQIIWATRLVAKTRRENSSGGKGAPSGPSVETTSYFANVALGLCQGPIAHVGRVWADGKPLDLTRVNMRTYIGDEAQAADPLIVAKEGAENAPAYRGLAYVVFENLLLEAFGNRVPQLSFEVIRPVGMLEPKIRSVCLIPGATEFGYDTIAVTRKLGIGRSAAENRQTLVAGSNLEASLDELVALCPNLEHVSLVVAWFGDDLRCGHCTVAPRVDSKIKQTVGAAWSVGSLGRGGARLVSEHDGRPAYGGSPSDGSVLRAIAAIKARGLKVTLYPFLMMDVPADNDLPDPVTGVVPQRAYPWRGEISAVGDGTAAAGSEVAAFFGTAAAGHFSSAGGAVFYSGPSEWGWRRFVLHVAQLGEIAGGVDAIVIGSEFRTLTRVRNAAGAYPAVAQLVSLASAVRTLVGPATKITYAADWTEYGSHVLGGGMEVRFPLDPLWAHPAVDAVGIDFYGPLADWRDGTQHLDRGLAESICDSAYLEANVAGGESYDWFYASDADRAAQVRTPISDGLGKPWTFRAKDLHGWWSNPHHERVDGVELSSATAWVPGSKPIWLIEIGCPAVDKGANAPNVFPDEKSASALPPFSSGGRDDLVQRRAIEAVMAVYGEAATNPLSPVYGGRMVDPERTSVWAWDARPFPAFPIARDVWADGAAYETGHWLNGRLGQAPLAELTAAVLGETDAEAFETGTLEGVIDGYAVDRPASAREVLEPLGELYAFGACERDGAIVLSPRGRGEAVEFDDLAAQRDGAEPNFVRAQETELPVEIAIGHGDVLAEFRPVVASARRRETEARGVLVMDTAVVAAPSEMQRRADIRLQDLWIGRETAGFALPPTLIGPEPGDLVRLDGRTFEITEIADGPLRQVTARAVAPEIFEAPRLRDASIAAPVPSLAGLPEVVVLDLPAPDGEPPVLSRVAVAAKPWPGAIVLWRESGGAFEPAVRVSAPALIGETLDALKPGRPWRFDNGGSVTVAISDGELVAVTEDRLLAGANLAALRGPDGAWEVLQFGEAELVAERTYRLSRLLRGQSGTEIEAGVEKPAGSVFVLLDAAVVPLAEGVERAGRPVTWRAAPAATDHADPMAVEFAATPSSLALMPFAPVHLRGRRTSAGVEMSWIRRTRSGGDSWEVAEVPLAEESEAYRVEVLDGGEVVRTINVLSPSALYTNADETADFGGPQESLSIRVMQISALAGAGRAAETILHV</sequence>
<dbReference type="Pfam" id="PF13550">
    <property type="entry name" value="Phage-tail_3"/>
    <property type="match status" value="1"/>
</dbReference>
<organism evidence="4 5">
    <name type="scientific">Flaviflagellibacter deserti</name>
    <dbReference type="NCBI Taxonomy" id="2267266"/>
    <lineage>
        <taxon>Bacteria</taxon>
        <taxon>Pseudomonadati</taxon>
        <taxon>Pseudomonadota</taxon>
        <taxon>Alphaproteobacteria</taxon>
        <taxon>Hyphomicrobiales</taxon>
        <taxon>Flaviflagellibacter</taxon>
    </lineage>
</organism>
<proteinExistence type="predicted"/>
<evidence type="ECO:0000313" key="4">
    <source>
        <dbReference type="EMBL" id="MFC5067807.1"/>
    </source>
</evidence>
<dbReference type="Proteomes" id="UP001595796">
    <property type="component" value="Unassembled WGS sequence"/>
</dbReference>
<dbReference type="InterPro" id="IPR056490">
    <property type="entry name" value="Rcc01698_C"/>
</dbReference>
<dbReference type="GO" id="GO:0016787">
    <property type="term" value="F:hydrolase activity"/>
    <property type="evidence" value="ECO:0007669"/>
    <property type="project" value="UniProtKB-KW"/>
</dbReference>
<evidence type="ECO:0000259" key="1">
    <source>
        <dbReference type="Pfam" id="PF13547"/>
    </source>
</evidence>
<evidence type="ECO:0000313" key="5">
    <source>
        <dbReference type="Proteomes" id="UP001595796"/>
    </source>
</evidence>
<protein>
    <submittedName>
        <fullName evidence="4">Glycoside hydrolase/phage tail family protein</fullName>
    </submittedName>
</protein>
<comment type="caution">
    <text evidence="4">The sequence shown here is derived from an EMBL/GenBank/DDBJ whole genome shotgun (WGS) entry which is preliminary data.</text>
</comment>
<dbReference type="SUPFAM" id="SSF51445">
    <property type="entry name" value="(Trans)glycosidases"/>
    <property type="match status" value="1"/>
</dbReference>
<evidence type="ECO:0000259" key="3">
    <source>
        <dbReference type="Pfam" id="PF23666"/>
    </source>
</evidence>
<feature type="domain" description="GTA TIM-barrel-like" evidence="1">
    <location>
        <begin position="423"/>
        <end position="717"/>
    </location>
</feature>
<feature type="domain" description="Rcc01698-like C-terminal" evidence="3">
    <location>
        <begin position="1020"/>
        <end position="1119"/>
    </location>
</feature>
<keyword evidence="5" id="KW-1185">Reference proteome</keyword>
<dbReference type="EMBL" id="JBHSJF010000006">
    <property type="protein sequence ID" value="MFC5067807.1"/>
    <property type="molecule type" value="Genomic_DNA"/>
</dbReference>
<dbReference type="InterPro" id="IPR025195">
    <property type="entry name" value="GTA_TIM_dom"/>
</dbReference>
<reference evidence="5" key="1">
    <citation type="journal article" date="2019" name="Int. J. Syst. Evol. Microbiol.">
        <title>The Global Catalogue of Microorganisms (GCM) 10K type strain sequencing project: providing services to taxonomists for standard genome sequencing and annotation.</title>
        <authorList>
            <consortium name="The Broad Institute Genomics Platform"/>
            <consortium name="The Broad Institute Genome Sequencing Center for Infectious Disease"/>
            <person name="Wu L."/>
            <person name="Ma J."/>
        </authorList>
    </citation>
    <scope>NUCLEOTIDE SEQUENCE [LARGE SCALE GENOMIC DNA]</scope>
    <source>
        <strain evidence="5">CGMCC 1.16444</strain>
    </source>
</reference>